<sequence length="74" mass="8287">MDRYRQTQSISALHYITIAVAATISAGKPEYRAPYMMPGVILLSFGVILYGWAAEYTLPGRSSMPGPRYSRWEA</sequence>
<gene>
    <name evidence="1" type="ORF">ACCO45_001166</name>
</gene>
<evidence type="ECO:0000313" key="1">
    <source>
        <dbReference type="EMBL" id="KAL3964162.1"/>
    </source>
</evidence>
<organism evidence="1 2">
    <name type="scientific">Purpureocillium lilacinum</name>
    <name type="common">Paecilomyces lilacinus</name>
    <dbReference type="NCBI Taxonomy" id="33203"/>
    <lineage>
        <taxon>Eukaryota</taxon>
        <taxon>Fungi</taxon>
        <taxon>Dikarya</taxon>
        <taxon>Ascomycota</taxon>
        <taxon>Pezizomycotina</taxon>
        <taxon>Sordariomycetes</taxon>
        <taxon>Hypocreomycetidae</taxon>
        <taxon>Hypocreales</taxon>
        <taxon>Ophiocordycipitaceae</taxon>
        <taxon>Purpureocillium</taxon>
    </lineage>
</organism>
<reference evidence="1" key="1">
    <citation type="submission" date="2024-12" db="EMBL/GenBank/DDBJ databases">
        <title>Comparative genomics and development of molecular markers within Purpureocillium lilacinum and among Purpureocillium species.</title>
        <authorList>
            <person name="Yeh Z.-Y."/>
            <person name="Ni N.-T."/>
            <person name="Lo P.-H."/>
            <person name="Mushyakhwo K."/>
            <person name="Lin C.-F."/>
            <person name="Nai Y.-S."/>
        </authorList>
    </citation>
    <scope>NUCLEOTIDE SEQUENCE</scope>
    <source>
        <strain evidence="1">NCHU-NPUST-175</strain>
    </source>
</reference>
<proteinExistence type="predicted"/>
<evidence type="ECO:0000313" key="2">
    <source>
        <dbReference type="Proteomes" id="UP001638806"/>
    </source>
</evidence>
<protein>
    <submittedName>
        <fullName evidence="1">Uncharacterized protein</fullName>
    </submittedName>
</protein>
<comment type="caution">
    <text evidence="1">The sequence shown here is derived from an EMBL/GenBank/DDBJ whole genome shotgun (WGS) entry which is preliminary data.</text>
</comment>
<name>A0ACC4E6B5_PURLI</name>
<keyword evidence="2" id="KW-1185">Reference proteome</keyword>
<dbReference type="EMBL" id="JBGNUJ010000002">
    <property type="protein sequence ID" value="KAL3964162.1"/>
    <property type="molecule type" value="Genomic_DNA"/>
</dbReference>
<accession>A0ACC4E6B5</accession>
<dbReference type="Proteomes" id="UP001638806">
    <property type="component" value="Unassembled WGS sequence"/>
</dbReference>